<dbReference type="EMBL" id="BSOE01000054">
    <property type="protein sequence ID" value="GLR05660.1"/>
    <property type="molecule type" value="Genomic_DNA"/>
</dbReference>
<proteinExistence type="predicted"/>
<evidence type="ECO:0000313" key="1">
    <source>
        <dbReference type="EMBL" id="GLR05660.1"/>
    </source>
</evidence>
<protein>
    <submittedName>
        <fullName evidence="1">Uncharacterized protein</fullName>
    </submittedName>
</protein>
<keyword evidence="2" id="KW-1185">Reference proteome</keyword>
<evidence type="ECO:0000313" key="2">
    <source>
        <dbReference type="Proteomes" id="UP001156669"/>
    </source>
</evidence>
<reference evidence="2" key="1">
    <citation type="journal article" date="2019" name="Int. J. Syst. Evol. Microbiol.">
        <title>The Global Catalogue of Microorganisms (GCM) 10K type strain sequencing project: providing services to taxonomists for standard genome sequencing and annotation.</title>
        <authorList>
            <consortium name="The Broad Institute Genomics Platform"/>
            <consortium name="The Broad Institute Genome Sequencing Center for Infectious Disease"/>
            <person name="Wu L."/>
            <person name="Ma J."/>
        </authorList>
    </citation>
    <scope>NUCLEOTIDE SEQUENCE [LARGE SCALE GENOMIC DNA]</scope>
    <source>
        <strain evidence="2">NBRC 110633</strain>
    </source>
</reference>
<accession>A0ABQ5Y6K7</accession>
<name>A0ABQ5Y6K7_9VIBR</name>
<dbReference type="Proteomes" id="UP001156669">
    <property type="component" value="Unassembled WGS sequence"/>
</dbReference>
<organism evidence="1 2">
    <name type="scientific">Vibrio hyugaensis</name>
    <dbReference type="NCBI Taxonomy" id="1534743"/>
    <lineage>
        <taxon>Bacteria</taxon>
        <taxon>Pseudomonadati</taxon>
        <taxon>Pseudomonadota</taxon>
        <taxon>Gammaproteobacteria</taxon>
        <taxon>Vibrionales</taxon>
        <taxon>Vibrionaceae</taxon>
        <taxon>Vibrio</taxon>
    </lineage>
</organism>
<gene>
    <name evidence="1" type="ORF">GCM10007906_32480</name>
</gene>
<sequence length="66" mass="7563">MKFLTMNCIEIDLSEFRHGNNAISKDELRDYINLGIGRWFSVSGLGAYGRKFMQHEQDAARREAGP</sequence>
<comment type="caution">
    <text evidence="1">The sequence shown here is derived from an EMBL/GenBank/DDBJ whole genome shotgun (WGS) entry which is preliminary data.</text>
</comment>